<protein>
    <submittedName>
        <fullName evidence="1">12575_t:CDS:1</fullName>
    </submittedName>
</protein>
<name>A0A9N9EVX1_9GLOM</name>
<proteinExistence type="predicted"/>
<keyword evidence="2" id="KW-1185">Reference proteome</keyword>
<dbReference type="Proteomes" id="UP000789396">
    <property type="component" value="Unassembled WGS sequence"/>
</dbReference>
<evidence type="ECO:0000313" key="2">
    <source>
        <dbReference type="Proteomes" id="UP000789396"/>
    </source>
</evidence>
<gene>
    <name evidence="1" type="ORF">RFULGI_LOCUS10076</name>
</gene>
<dbReference type="EMBL" id="CAJVPZ010019234">
    <property type="protein sequence ID" value="CAG8692920.1"/>
    <property type="molecule type" value="Genomic_DNA"/>
</dbReference>
<dbReference type="AlphaFoldDB" id="A0A9N9EVX1"/>
<feature type="non-terminal residue" evidence="1">
    <location>
        <position position="1"/>
    </location>
</feature>
<accession>A0A9N9EVX1</accession>
<comment type="caution">
    <text evidence="1">The sequence shown here is derived from an EMBL/GenBank/DDBJ whole genome shotgun (WGS) entry which is preliminary data.</text>
</comment>
<reference evidence="1" key="1">
    <citation type="submission" date="2021-06" db="EMBL/GenBank/DDBJ databases">
        <authorList>
            <person name="Kallberg Y."/>
            <person name="Tangrot J."/>
            <person name="Rosling A."/>
        </authorList>
    </citation>
    <scope>NUCLEOTIDE SEQUENCE</scope>
    <source>
        <strain evidence="1">IN212</strain>
    </source>
</reference>
<evidence type="ECO:0000313" key="1">
    <source>
        <dbReference type="EMBL" id="CAG8692920.1"/>
    </source>
</evidence>
<feature type="non-terminal residue" evidence="1">
    <location>
        <position position="49"/>
    </location>
</feature>
<organism evidence="1 2">
    <name type="scientific">Racocetra fulgida</name>
    <dbReference type="NCBI Taxonomy" id="60492"/>
    <lineage>
        <taxon>Eukaryota</taxon>
        <taxon>Fungi</taxon>
        <taxon>Fungi incertae sedis</taxon>
        <taxon>Mucoromycota</taxon>
        <taxon>Glomeromycotina</taxon>
        <taxon>Glomeromycetes</taxon>
        <taxon>Diversisporales</taxon>
        <taxon>Gigasporaceae</taxon>
        <taxon>Racocetra</taxon>
    </lineage>
</organism>
<sequence length="49" mass="5816">MRVLQLVNVEKVDAKNKKKTFDYYQESTYIPESATRERNGSETDNEKYV</sequence>